<dbReference type="Proteomes" id="UP000036851">
    <property type="component" value="Unassembled WGS sequence"/>
</dbReference>
<dbReference type="PATRIC" id="fig|1560201.3.peg.2351"/>
<dbReference type="EMBL" id="JRXE01000013">
    <property type="protein sequence ID" value="KOC90001.1"/>
    <property type="molecule type" value="Genomic_DNA"/>
</dbReference>
<dbReference type="EMBL" id="JRXF01000006">
    <property type="protein sequence ID" value="KOC94405.1"/>
    <property type="molecule type" value="Genomic_DNA"/>
</dbReference>
<keyword evidence="5" id="KW-1185">Reference proteome</keyword>
<proteinExistence type="predicted"/>
<evidence type="ECO:0000313" key="3">
    <source>
        <dbReference type="EMBL" id="KOC94405.1"/>
    </source>
</evidence>
<name>A0A0L7TGE0_9GAMM</name>
<dbReference type="Proteomes" id="UP000037088">
    <property type="component" value="Unassembled WGS sequence"/>
</dbReference>
<evidence type="ECO:0000313" key="5">
    <source>
        <dbReference type="Proteomes" id="UP000037088"/>
    </source>
</evidence>
<dbReference type="Pfam" id="PF20278">
    <property type="entry name" value="CTD2"/>
    <property type="match status" value="1"/>
</dbReference>
<evidence type="ECO:0000259" key="1">
    <source>
        <dbReference type="Pfam" id="PF20278"/>
    </source>
</evidence>
<evidence type="ECO:0000313" key="2">
    <source>
        <dbReference type="EMBL" id="KOC90001.1"/>
    </source>
</evidence>
<reference evidence="4 5" key="1">
    <citation type="journal article" date="2015" name="Int. J. Syst. Evol. Microbiol.">
        <title>Erwinia iniecta sp. nov., isolated from Russian wheat aphids (Diuraphis noxia).</title>
        <authorList>
            <person name="Campillo T."/>
            <person name="Luna E."/>
            <person name="Portier P."/>
            <person name="Fischer-Le Saux M."/>
            <person name="Lapitan N."/>
            <person name="Tisserat N.A."/>
            <person name="Leach J.E."/>
        </authorList>
    </citation>
    <scope>NUCLEOTIDE SEQUENCE [LARGE SCALE GENOMIC DNA]</scope>
    <source>
        <strain evidence="2 5">B120</strain>
        <strain evidence="3 4">B149</strain>
    </source>
</reference>
<evidence type="ECO:0000313" key="4">
    <source>
        <dbReference type="Proteomes" id="UP000036851"/>
    </source>
</evidence>
<dbReference type="InterPro" id="IPR046918">
    <property type="entry name" value="ABC-3C_CTD2"/>
</dbReference>
<gene>
    <name evidence="2" type="ORF">NG42_11045</name>
    <name evidence="3" type="ORF">NG43_05695</name>
</gene>
<dbReference type="AlphaFoldDB" id="A0A0L7TGE0"/>
<accession>A0A0L7TGE0</accession>
<comment type="caution">
    <text evidence="3">The sequence shown here is derived from an EMBL/GenBank/DDBJ whole genome shotgun (WGS) entry which is preliminary data.</text>
</comment>
<sequence>MLRRFRLERKSDYEKLVIAQRLADMLEKFLSGRLAPLSIGAEQGDIDEWDDVVIMHTTDHYEHLQIKRQSTDFCTKDPDKAVQLAKKPRKGSSPTSPTNSVLDSAFSSLARIAKAGKLDESPNREFRLTLVGLHLQIKDNFSVNNLEEVCDLCRQKGLSIEELAKRQDGPTTRAYQWLTTWCGFEDWSQIRNVLRRVQISCIGNDATLKDRTIHSLGRYFSDPKRTLDRLITYIAAETSDVAALGCHDVVQELRSELRPDVETWAQYQLSDGSTMASKSWSLAGTLDLAGPTARSAKGVVEHMWSSEPGNRKLRVYANYSSPTGDNLTLLTAIVRMALHLPQGSHGLMLGEPAWRSSVGHEIGHTLGCAEHDFSDLPWLENAERLVCAQDHEFKTLSAARGEAEALAEAMDDVLWQRLLQGVSAKLGSISDSALADAMETVWQSWLIGFTAAPESRRKFMDQLLYPKTERKNEKHALRLGLRTLNLLVTAVETLLLVAVGFPEGSNNWEYFQEGGPVLNIALKYWSGPVGGFSGVRELSDDPLIAVIGPDPDPIVILSGVSTSPTELLNIGMADDAETVTSMAAERQPHLLVTRSGMFRHLQNGTLNSVRQHFAKQWQDRKFARESAIEKNTKGS</sequence>
<dbReference type="OrthoDB" id="6731289at2"/>
<feature type="domain" description="ABC-three component systems C-terminal" evidence="1">
    <location>
        <begin position="284"/>
        <end position="614"/>
    </location>
</feature>
<protein>
    <recommendedName>
        <fullName evidence="1">ABC-three component systems C-terminal domain-containing protein</fullName>
    </recommendedName>
</protein>
<dbReference type="RefSeq" id="WP_052899374.1">
    <property type="nucleotide sequence ID" value="NZ_JRXE01000013.1"/>
</dbReference>
<organism evidence="3 4">
    <name type="scientific">Winslowiella iniecta</name>
    <dbReference type="NCBI Taxonomy" id="1560201"/>
    <lineage>
        <taxon>Bacteria</taxon>
        <taxon>Pseudomonadati</taxon>
        <taxon>Pseudomonadota</taxon>
        <taxon>Gammaproteobacteria</taxon>
        <taxon>Enterobacterales</taxon>
        <taxon>Erwiniaceae</taxon>
        <taxon>Winslowiella</taxon>
    </lineage>
</organism>